<evidence type="ECO:0000256" key="3">
    <source>
        <dbReference type="ARBA" id="ARBA00022618"/>
    </source>
</evidence>
<dbReference type="RefSeq" id="WP_242288550.1">
    <property type="nucleotide sequence ID" value="NZ_JAKKSL010000006.1"/>
</dbReference>
<comment type="subunit">
    <text evidence="8">Part of a complex composed of FtsB, FtsL and FtsQ.</text>
</comment>
<comment type="caution">
    <text evidence="10">The sequence shown here is derived from an EMBL/GenBank/DDBJ whole genome shotgun (WGS) entry which is preliminary data.</text>
</comment>
<evidence type="ECO:0000256" key="9">
    <source>
        <dbReference type="NCBIfam" id="TIGR02209"/>
    </source>
</evidence>
<keyword evidence="3 8" id="KW-0132">Cell division</keyword>
<evidence type="ECO:0000256" key="7">
    <source>
        <dbReference type="ARBA" id="ARBA00023306"/>
    </source>
</evidence>
<keyword evidence="6 8" id="KW-0472">Membrane</keyword>
<dbReference type="InterPro" id="IPR011922">
    <property type="entry name" value="Cell_div_FtsL"/>
</dbReference>
<dbReference type="Pfam" id="PF04999">
    <property type="entry name" value="FtsL"/>
    <property type="match status" value="1"/>
</dbReference>
<keyword evidence="2 8" id="KW-1003">Cell membrane</keyword>
<protein>
    <recommendedName>
        <fullName evidence="8 9">Cell division protein FtsL</fullName>
    </recommendedName>
</protein>
<evidence type="ECO:0000313" key="10">
    <source>
        <dbReference type="EMBL" id="MCI2285667.1"/>
    </source>
</evidence>
<keyword evidence="5 8" id="KW-1133">Transmembrane helix</keyword>
<dbReference type="EMBL" id="JAKKSL010000006">
    <property type="protein sequence ID" value="MCI2285667.1"/>
    <property type="molecule type" value="Genomic_DNA"/>
</dbReference>
<proteinExistence type="inferred from homology"/>
<reference evidence="10" key="1">
    <citation type="submission" date="2022-01" db="EMBL/GenBank/DDBJ databases">
        <title>Colwellia maritima, isolated from seawater.</title>
        <authorList>
            <person name="Kristyanto S."/>
            <person name="Jung J."/>
            <person name="Jeon C.O."/>
        </authorList>
    </citation>
    <scope>NUCLEOTIDE SEQUENCE</scope>
    <source>
        <strain evidence="10">MSW7</strain>
    </source>
</reference>
<dbReference type="HAMAP" id="MF_00910">
    <property type="entry name" value="FtsL"/>
    <property type="match status" value="1"/>
</dbReference>
<keyword evidence="11" id="KW-1185">Reference proteome</keyword>
<evidence type="ECO:0000256" key="5">
    <source>
        <dbReference type="ARBA" id="ARBA00022989"/>
    </source>
</evidence>
<comment type="subcellular location">
    <subcellularLocation>
        <location evidence="8">Cell inner membrane</location>
        <topology evidence="8">Single-pass type II membrane protein</topology>
    </subcellularLocation>
    <subcellularLocation>
        <location evidence="1">Cell membrane</location>
        <topology evidence="1">Single-pass type II membrane protein</topology>
    </subcellularLocation>
    <text evidence="8">Localizes to the division septum where it forms a ring structure.</text>
</comment>
<keyword evidence="7 8" id="KW-0131">Cell cycle</keyword>
<name>A0ABS9X607_9GAMM</name>
<keyword evidence="4 8" id="KW-0812">Transmembrane</keyword>
<dbReference type="GO" id="GO:0051301">
    <property type="term" value="P:cell division"/>
    <property type="evidence" value="ECO:0007669"/>
    <property type="project" value="UniProtKB-KW"/>
</dbReference>
<dbReference type="PANTHER" id="PTHR37479:SF1">
    <property type="entry name" value="CELL DIVISION PROTEIN FTSL"/>
    <property type="match status" value="1"/>
</dbReference>
<evidence type="ECO:0000256" key="2">
    <source>
        <dbReference type="ARBA" id="ARBA00022475"/>
    </source>
</evidence>
<sequence length="113" mass="13286">MVNQRVAPRKTPSNQVLVLEIWQDIVEHFVSYILLFLVIASAFSVIYYTHVNRQKTSELEQLYTQRDELDIEWRNLLLEQNSLAEHSAIESRAKKMLNMKRPDADSEIIITLK</sequence>
<evidence type="ECO:0000313" key="11">
    <source>
        <dbReference type="Proteomes" id="UP001139646"/>
    </source>
</evidence>
<gene>
    <name evidence="8 10" type="primary">ftsL</name>
    <name evidence="10" type="ORF">L3081_22670</name>
</gene>
<comment type="similarity">
    <text evidence="8">Belongs to the FtsL family.</text>
</comment>
<evidence type="ECO:0000256" key="6">
    <source>
        <dbReference type="ARBA" id="ARBA00023136"/>
    </source>
</evidence>
<dbReference type="Proteomes" id="UP001139646">
    <property type="component" value="Unassembled WGS sequence"/>
</dbReference>
<keyword evidence="8" id="KW-0997">Cell inner membrane</keyword>
<organism evidence="10 11">
    <name type="scientific">Colwellia maritima</name>
    <dbReference type="NCBI Taxonomy" id="2912588"/>
    <lineage>
        <taxon>Bacteria</taxon>
        <taxon>Pseudomonadati</taxon>
        <taxon>Pseudomonadota</taxon>
        <taxon>Gammaproteobacteria</taxon>
        <taxon>Alteromonadales</taxon>
        <taxon>Colwelliaceae</taxon>
        <taxon>Colwellia</taxon>
    </lineage>
</organism>
<comment type="function">
    <text evidence="8">Essential cell division protein. May link together the upstream cell division proteins, which are predominantly cytoplasmic, with the downstream cell division proteins, which are predominantly periplasmic.</text>
</comment>
<dbReference type="PANTHER" id="PTHR37479">
    <property type="entry name" value="CELL DIVISION PROTEIN FTSL"/>
    <property type="match status" value="1"/>
</dbReference>
<evidence type="ECO:0000256" key="1">
    <source>
        <dbReference type="ARBA" id="ARBA00004401"/>
    </source>
</evidence>
<accession>A0ABS9X607</accession>
<evidence type="ECO:0000256" key="4">
    <source>
        <dbReference type="ARBA" id="ARBA00022692"/>
    </source>
</evidence>
<evidence type="ECO:0000256" key="8">
    <source>
        <dbReference type="HAMAP-Rule" id="MF_00910"/>
    </source>
</evidence>
<dbReference type="NCBIfam" id="TIGR02209">
    <property type="entry name" value="ftsL_broad"/>
    <property type="match status" value="1"/>
</dbReference>
<feature type="transmembrane region" description="Helical" evidence="8">
    <location>
        <begin position="29"/>
        <end position="48"/>
    </location>
</feature>